<dbReference type="InterPro" id="IPR023210">
    <property type="entry name" value="NADP_OxRdtase_dom"/>
</dbReference>
<evidence type="ECO:0000256" key="2">
    <source>
        <dbReference type="ARBA" id="ARBA00022857"/>
    </source>
</evidence>
<name>A0AAN8PB04_PATCE</name>
<evidence type="ECO:0000259" key="7">
    <source>
        <dbReference type="Pfam" id="PF00248"/>
    </source>
</evidence>
<evidence type="ECO:0000256" key="5">
    <source>
        <dbReference type="PIRSR" id="PIRSR000097-2"/>
    </source>
</evidence>
<accession>A0AAN8PB04</accession>
<dbReference type="InterPro" id="IPR036812">
    <property type="entry name" value="NAD(P)_OxRdtase_dom_sf"/>
</dbReference>
<gene>
    <name evidence="8" type="ORF">SNE40_018061</name>
</gene>
<dbReference type="CDD" id="cd19136">
    <property type="entry name" value="AKR_DrGR-like"/>
    <property type="match status" value="1"/>
</dbReference>
<feature type="site" description="Lowers pKa of active site Tyr" evidence="6">
    <location>
        <position position="78"/>
    </location>
</feature>
<evidence type="ECO:0000256" key="1">
    <source>
        <dbReference type="ARBA" id="ARBA00007905"/>
    </source>
</evidence>
<proteinExistence type="inferred from homology"/>
<keyword evidence="3" id="KW-0560">Oxidoreductase</keyword>
<dbReference type="InterPro" id="IPR020471">
    <property type="entry name" value="AKR"/>
</dbReference>
<feature type="active site" description="Proton donor" evidence="4">
    <location>
        <position position="49"/>
    </location>
</feature>
<comment type="caution">
    <text evidence="8">The sequence shown here is derived from an EMBL/GenBank/DDBJ whole genome shotgun (WGS) entry which is preliminary data.</text>
</comment>
<dbReference type="PANTHER" id="PTHR43827">
    <property type="entry name" value="2,5-DIKETO-D-GLUCONIC ACID REDUCTASE"/>
    <property type="match status" value="1"/>
</dbReference>
<evidence type="ECO:0000256" key="3">
    <source>
        <dbReference type="ARBA" id="ARBA00023002"/>
    </source>
</evidence>
<evidence type="ECO:0000256" key="6">
    <source>
        <dbReference type="PIRSR" id="PIRSR000097-3"/>
    </source>
</evidence>
<keyword evidence="9" id="KW-1185">Reference proteome</keyword>
<feature type="binding site" evidence="5">
    <location>
        <position position="111"/>
    </location>
    <ligand>
        <name>substrate</name>
    </ligand>
</feature>
<dbReference type="PANTHER" id="PTHR43827:SF3">
    <property type="entry name" value="NADP-DEPENDENT OXIDOREDUCTASE DOMAIN-CONTAINING PROTEIN"/>
    <property type="match status" value="1"/>
</dbReference>
<keyword evidence="2" id="KW-0521">NADP</keyword>
<dbReference type="FunFam" id="3.20.20.100:FF:000002">
    <property type="entry name" value="2,5-diketo-D-gluconic acid reductase A"/>
    <property type="match status" value="1"/>
</dbReference>
<dbReference type="AlphaFoldDB" id="A0AAN8PB04"/>
<dbReference type="Pfam" id="PF00248">
    <property type="entry name" value="Aldo_ket_red"/>
    <property type="match status" value="1"/>
</dbReference>
<dbReference type="Gene3D" id="3.20.20.100">
    <property type="entry name" value="NADP-dependent oxidoreductase domain"/>
    <property type="match status" value="1"/>
</dbReference>
<evidence type="ECO:0000313" key="9">
    <source>
        <dbReference type="Proteomes" id="UP001347796"/>
    </source>
</evidence>
<dbReference type="PRINTS" id="PR00069">
    <property type="entry name" value="ALDKETRDTASE"/>
</dbReference>
<dbReference type="Proteomes" id="UP001347796">
    <property type="component" value="Unassembled WGS sequence"/>
</dbReference>
<dbReference type="InterPro" id="IPR018170">
    <property type="entry name" value="Aldo/ket_reductase_CS"/>
</dbReference>
<sequence length="289" mass="32678">MTQIILNNGVKMPIVGLGTFKIKGSELVKSSLESAVAAGYRAIDTAGVYKNEVDIGRTIKDILPRHGLTRSDIFITSKLGPKDHGKEKCRAACMKSIADLQCEYLDLYLIHWPGGQGLQPSDIKHKLLRQGSWQAMEDLYDEGKIRALGVSNYLQRHLEELLEYSRVRPVVLQVEYHPHLVQHQLVEFCKKNKITFQAYSSLGTSDPENKLLKDEVVKRIATSLCKTSAQILLRWAVQQNIGVIPKSTNNKHLQENIDIFSFSLSDDDMRSLTSLNQSQHYCWNPECVL</sequence>
<dbReference type="EMBL" id="JAZGQO010000012">
    <property type="protein sequence ID" value="KAK6172109.1"/>
    <property type="molecule type" value="Genomic_DNA"/>
</dbReference>
<reference evidence="8 9" key="1">
    <citation type="submission" date="2024-01" db="EMBL/GenBank/DDBJ databases">
        <title>The genome of the rayed Mediterranean limpet Patella caerulea (Linnaeus, 1758).</title>
        <authorList>
            <person name="Anh-Thu Weber A."/>
            <person name="Halstead-Nussloch G."/>
        </authorList>
    </citation>
    <scope>NUCLEOTIDE SEQUENCE [LARGE SCALE GENOMIC DNA]</scope>
    <source>
        <strain evidence="8">AATW-2023a</strain>
        <tissue evidence="8">Whole specimen</tissue>
    </source>
</reference>
<dbReference type="PROSITE" id="PS00062">
    <property type="entry name" value="ALDOKETO_REDUCTASE_2"/>
    <property type="match status" value="1"/>
</dbReference>
<protein>
    <recommendedName>
        <fullName evidence="7">NADP-dependent oxidoreductase domain-containing protein</fullName>
    </recommendedName>
</protein>
<organism evidence="8 9">
    <name type="scientific">Patella caerulea</name>
    <name type="common">Rayed Mediterranean limpet</name>
    <dbReference type="NCBI Taxonomy" id="87958"/>
    <lineage>
        <taxon>Eukaryota</taxon>
        <taxon>Metazoa</taxon>
        <taxon>Spiralia</taxon>
        <taxon>Lophotrochozoa</taxon>
        <taxon>Mollusca</taxon>
        <taxon>Gastropoda</taxon>
        <taxon>Patellogastropoda</taxon>
        <taxon>Patelloidea</taxon>
        <taxon>Patellidae</taxon>
        <taxon>Patella</taxon>
    </lineage>
</organism>
<feature type="domain" description="NADP-dependent oxidoreductase" evidence="7">
    <location>
        <begin position="16"/>
        <end position="276"/>
    </location>
</feature>
<dbReference type="PIRSF" id="PIRSF000097">
    <property type="entry name" value="AKR"/>
    <property type="match status" value="1"/>
</dbReference>
<dbReference type="SUPFAM" id="SSF51430">
    <property type="entry name" value="NAD(P)-linked oxidoreductase"/>
    <property type="match status" value="1"/>
</dbReference>
<evidence type="ECO:0000313" key="8">
    <source>
        <dbReference type="EMBL" id="KAK6172109.1"/>
    </source>
</evidence>
<evidence type="ECO:0000256" key="4">
    <source>
        <dbReference type="PIRSR" id="PIRSR000097-1"/>
    </source>
</evidence>
<comment type="similarity">
    <text evidence="1">Belongs to the aldo/keto reductase family.</text>
</comment>
<dbReference type="PROSITE" id="PS00798">
    <property type="entry name" value="ALDOKETO_REDUCTASE_1"/>
    <property type="match status" value="1"/>
</dbReference>
<dbReference type="GO" id="GO:0016616">
    <property type="term" value="F:oxidoreductase activity, acting on the CH-OH group of donors, NAD or NADP as acceptor"/>
    <property type="evidence" value="ECO:0007669"/>
    <property type="project" value="UniProtKB-ARBA"/>
</dbReference>